<dbReference type="GO" id="GO:0032259">
    <property type="term" value="P:methylation"/>
    <property type="evidence" value="ECO:0007669"/>
    <property type="project" value="UniProtKB-KW"/>
</dbReference>
<dbReference type="AlphaFoldDB" id="A0A225E6L2"/>
<proteinExistence type="predicted"/>
<name>A0A225E6L2_9BACT</name>
<keyword evidence="3" id="KW-1185">Reference proteome</keyword>
<dbReference type="Gene3D" id="3.40.50.150">
    <property type="entry name" value="Vaccinia Virus protein VP39"/>
    <property type="match status" value="1"/>
</dbReference>
<gene>
    <name evidence="2" type="ORF">FRUB_01470</name>
</gene>
<keyword evidence="2" id="KW-0808">Transferase</keyword>
<evidence type="ECO:0000313" key="3">
    <source>
        <dbReference type="Proteomes" id="UP000214646"/>
    </source>
</evidence>
<feature type="domain" description="Methyltransferase type 11" evidence="1">
    <location>
        <begin position="62"/>
        <end position="156"/>
    </location>
</feature>
<dbReference type="InterPro" id="IPR029063">
    <property type="entry name" value="SAM-dependent_MTases_sf"/>
</dbReference>
<accession>A0A225E6L2</accession>
<dbReference type="OrthoDB" id="8936324at2"/>
<evidence type="ECO:0000259" key="1">
    <source>
        <dbReference type="Pfam" id="PF08241"/>
    </source>
</evidence>
<dbReference type="EMBL" id="NIDE01000002">
    <property type="protein sequence ID" value="OWK45139.1"/>
    <property type="molecule type" value="Genomic_DNA"/>
</dbReference>
<evidence type="ECO:0000313" key="2">
    <source>
        <dbReference type="EMBL" id="OWK45139.1"/>
    </source>
</evidence>
<comment type="caution">
    <text evidence="2">The sequence shown here is derived from an EMBL/GenBank/DDBJ whole genome shotgun (WGS) entry which is preliminary data.</text>
</comment>
<dbReference type="SUPFAM" id="SSF53335">
    <property type="entry name" value="S-adenosyl-L-methionine-dependent methyltransferases"/>
    <property type="match status" value="1"/>
</dbReference>
<protein>
    <submittedName>
        <fullName evidence="2">Methyltransferase type 11</fullName>
    </submittedName>
</protein>
<dbReference type="PANTHER" id="PTHR43591:SF24">
    <property type="entry name" value="2-METHOXY-6-POLYPRENYL-1,4-BENZOQUINOL METHYLASE, MITOCHONDRIAL"/>
    <property type="match status" value="1"/>
</dbReference>
<dbReference type="CDD" id="cd02440">
    <property type="entry name" value="AdoMet_MTases"/>
    <property type="match status" value="1"/>
</dbReference>
<organism evidence="2 3">
    <name type="scientific">Fimbriiglobus ruber</name>
    <dbReference type="NCBI Taxonomy" id="1908690"/>
    <lineage>
        <taxon>Bacteria</taxon>
        <taxon>Pseudomonadati</taxon>
        <taxon>Planctomycetota</taxon>
        <taxon>Planctomycetia</taxon>
        <taxon>Gemmatales</taxon>
        <taxon>Gemmataceae</taxon>
        <taxon>Fimbriiglobus</taxon>
    </lineage>
</organism>
<dbReference type="Proteomes" id="UP000214646">
    <property type="component" value="Unassembled WGS sequence"/>
</dbReference>
<keyword evidence="2" id="KW-0489">Methyltransferase</keyword>
<dbReference type="InterPro" id="IPR013216">
    <property type="entry name" value="Methyltransf_11"/>
</dbReference>
<reference evidence="3" key="1">
    <citation type="submission" date="2017-06" db="EMBL/GenBank/DDBJ databases">
        <title>Genome analysis of Fimbriiglobus ruber SP5, the first member of the order Planctomycetales with confirmed chitinolytic capability.</title>
        <authorList>
            <person name="Ravin N.V."/>
            <person name="Rakitin A.L."/>
            <person name="Ivanova A.A."/>
            <person name="Beletsky A.V."/>
            <person name="Kulichevskaya I.S."/>
            <person name="Mardanov A.V."/>
            <person name="Dedysh S.N."/>
        </authorList>
    </citation>
    <scope>NUCLEOTIDE SEQUENCE [LARGE SCALE GENOMIC DNA]</scope>
    <source>
        <strain evidence="3">SP5</strain>
    </source>
</reference>
<dbReference type="RefSeq" id="WP_088252907.1">
    <property type="nucleotide sequence ID" value="NZ_NIDE01000002.1"/>
</dbReference>
<dbReference type="GO" id="GO:0008757">
    <property type="term" value="F:S-adenosylmethionine-dependent methyltransferase activity"/>
    <property type="evidence" value="ECO:0007669"/>
    <property type="project" value="InterPro"/>
</dbReference>
<dbReference type="Pfam" id="PF08241">
    <property type="entry name" value="Methyltransf_11"/>
    <property type="match status" value="1"/>
</dbReference>
<sequence>MTLTADRLTSEQAFHDRQAAERAATFRDRADLRFGDDDYLGHESWVRPAFAALGDVRGKAVLDYGCGHGMAAVVLARRGAAVTAFDLSPGYVREAEARAAANSVAGTFVVADGERLPFPDASFDAVWGNAVLHHLDLAVAGAELARVLKPGGVAVFCEPWGGNPVLEFARRHLPYPSKDRTPDEQPLRPRDLAPLRRVFPGLRVDGHQFFAMIGRVWKHRRVAAALGAADARLLRWAPGVGNWCRYVVITLPKG</sequence>
<dbReference type="PANTHER" id="PTHR43591">
    <property type="entry name" value="METHYLTRANSFERASE"/>
    <property type="match status" value="1"/>
</dbReference>